<sequence>MAAKVLNDELYEQVELLSEAGNEFADDEEYDAAIEKFKEALDIIPQPKSAYEGAAWLYSSIGDLYFLKDDFENAAENFAASLNCEDGKTSAFAQMRLGQSLLEMKDEDKAFEHLYKAYRLGGKPVFAEEDSKYLSYLSKRGAKL</sequence>
<dbReference type="OrthoDB" id="1551390at2"/>
<dbReference type="AlphaFoldDB" id="A0A327R2H8"/>
<dbReference type="InterPro" id="IPR011990">
    <property type="entry name" value="TPR-like_helical_dom_sf"/>
</dbReference>
<dbReference type="EMBL" id="QLLL01000001">
    <property type="protein sequence ID" value="RAJ10880.1"/>
    <property type="molecule type" value="Genomic_DNA"/>
</dbReference>
<accession>A0A327R2H8</accession>
<gene>
    <name evidence="2" type="ORF">LX64_00487</name>
</gene>
<name>A0A327R2H8_9BACT</name>
<dbReference type="SUPFAM" id="SSF48452">
    <property type="entry name" value="TPR-like"/>
    <property type="match status" value="1"/>
</dbReference>
<reference evidence="2 3" key="1">
    <citation type="submission" date="2018-06" db="EMBL/GenBank/DDBJ databases">
        <title>Genomic Encyclopedia of Archaeal and Bacterial Type Strains, Phase II (KMG-II): from individual species to whole genera.</title>
        <authorList>
            <person name="Goeker M."/>
        </authorList>
    </citation>
    <scope>NUCLEOTIDE SEQUENCE [LARGE SCALE GENOMIC DNA]</scope>
    <source>
        <strain evidence="2 3">DSM 23857</strain>
    </source>
</reference>
<protein>
    <submittedName>
        <fullName evidence="2">Uncharacterized protein</fullName>
    </submittedName>
</protein>
<keyword evidence="1" id="KW-0802">TPR repeat</keyword>
<evidence type="ECO:0000313" key="2">
    <source>
        <dbReference type="EMBL" id="RAJ10880.1"/>
    </source>
</evidence>
<keyword evidence="3" id="KW-1185">Reference proteome</keyword>
<dbReference type="SMART" id="SM00028">
    <property type="entry name" value="TPR"/>
    <property type="match status" value="3"/>
</dbReference>
<dbReference type="InterPro" id="IPR019734">
    <property type="entry name" value="TPR_rpt"/>
</dbReference>
<feature type="repeat" description="TPR" evidence="1">
    <location>
        <begin position="14"/>
        <end position="47"/>
    </location>
</feature>
<dbReference type="Gene3D" id="1.25.40.10">
    <property type="entry name" value="Tetratricopeptide repeat domain"/>
    <property type="match status" value="1"/>
</dbReference>
<evidence type="ECO:0000313" key="3">
    <source>
        <dbReference type="Proteomes" id="UP000249547"/>
    </source>
</evidence>
<evidence type="ECO:0000256" key="1">
    <source>
        <dbReference type="PROSITE-ProRule" id="PRU00339"/>
    </source>
</evidence>
<dbReference type="Proteomes" id="UP000249547">
    <property type="component" value="Unassembled WGS sequence"/>
</dbReference>
<proteinExistence type="predicted"/>
<dbReference type="PROSITE" id="PS50005">
    <property type="entry name" value="TPR"/>
    <property type="match status" value="1"/>
</dbReference>
<comment type="caution">
    <text evidence="2">The sequence shown here is derived from an EMBL/GenBank/DDBJ whole genome shotgun (WGS) entry which is preliminary data.</text>
</comment>
<organism evidence="2 3">
    <name type="scientific">Chitinophaga skermanii</name>
    <dbReference type="NCBI Taxonomy" id="331697"/>
    <lineage>
        <taxon>Bacteria</taxon>
        <taxon>Pseudomonadati</taxon>
        <taxon>Bacteroidota</taxon>
        <taxon>Chitinophagia</taxon>
        <taxon>Chitinophagales</taxon>
        <taxon>Chitinophagaceae</taxon>
        <taxon>Chitinophaga</taxon>
    </lineage>
</organism>
<dbReference type="RefSeq" id="WP_111596000.1">
    <property type="nucleotide sequence ID" value="NZ_QLLL01000001.1"/>
</dbReference>